<dbReference type="SMART" id="SM00239">
    <property type="entry name" value="C2"/>
    <property type="match status" value="1"/>
</dbReference>
<evidence type="ECO:0000256" key="1">
    <source>
        <dbReference type="ARBA" id="ARBA00022723"/>
    </source>
</evidence>
<dbReference type="PANTHER" id="PTHR45911:SF3">
    <property type="entry name" value="DYSFERLIN-RELATED"/>
    <property type="match status" value="1"/>
</dbReference>
<gene>
    <name evidence="4" type="ORF">FBUS_08949</name>
</gene>
<keyword evidence="1" id="KW-0479">Metal-binding</keyword>
<keyword evidence="5" id="KW-1185">Reference proteome</keyword>
<dbReference type="OrthoDB" id="423283at2759"/>
<dbReference type="SUPFAM" id="SSF49562">
    <property type="entry name" value="C2 domain (Calcium/lipid-binding domain, CaLB)"/>
    <property type="match status" value="1"/>
</dbReference>
<accession>A0A8E0S2B8</accession>
<dbReference type="CDD" id="cd04033">
    <property type="entry name" value="C2_NEDD4_NEDD4L"/>
    <property type="match status" value="1"/>
</dbReference>
<dbReference type="InterPro" id="IPR000008">
    <property type="entry name" value="C2_dom"/>
</dbReference>
<name>A0A8E0S2B8_9TREM</name>
<dbReference type="Gene3D" id="2.60.40.150">
    <property type="entry name" value="C2 domain"/>
    <property type="match status" value="1"/>
</dbReference>
<keyword evidence="2" id="KW-0106">Calcium</keyword>
<dbReference type="InterPro" id="IPR035892">
    <property type="entry name" value="C2_domain_sf"/>
</dbReference>
<dbReference type="EMBL" id="LUCM01003284">
    <property type="protein sequence ID" value="KAA0196018.1"/>
    <property type="molecule type" value="Genomic_DNA"/>
</dbReference>
<dbReference type="GO" id="GO:0030672">
    <property type="term" value="C:synaptic vesicle membrane"/>
    <property type="evidence" value="ECO:0007669"/>
    <property type="project" value="TreeGrafter"/>
</dbReference>
<sequence length="196" mass="22677">MVQQTNGLIQVFKHYEVHGLPISRVKHLRVVVDLLQCTDETRLLKIRVIKARDLMKKDIFGASDPYCKILLYKNNRSTSIVCSPVQTRTVKRSLNPVWNEEIIFRVNPFENRLVFELFDENRITRDDFLGVVSLPLAQLEIGTEGSGQRLVPRCFVLHPRSSRSRIRGNLHLYLVYLPADCNPRVSNIHELLPVSF</sequence>
<dbReference type="FunFam" id="2.60.40.150:FF:000289">
    <property type="entry name" value="E3 ubiquitin-protein ligase"/>
    <property type="match status" value="1"/>
</dbReference>
<feature type="domain" description="C2" evidence="3">
    <location>
        <begin position="24"/>
        <end position="150"/>
    </location>
</feature>
<comment type="caution">
    <text evidence="4">The sequence shown here is derived from an EMBL/GenBank/DDBJ whole genome shotgun (WGS) entry which is preliminary data.</text>
</comment>
<dbReference type="PANTHER" id="PTHR45911">
    <property type="entry name" value="C2 DOMAIN-CONTAINING PROTEIN"/>
    <property type="match status" value="1"/>
</dbReference>
<dbReference type="GO" id="GO:0046928">
    <property type="term" value="P:regulation of neurotransmitter secretion"/>
    <property type="evidence" value="ECO:0007669"/>
    <property type="project" value="TreeGrafter"/>
</dbReference>
<dbReference type="AlphaFoldDB" id="A0A8E0S2B8"/>
<protein>
    <submittedName>
        <fullName evidence="4">E3 ubiquitin-protein ligase Nedd-4</fullName>
    </submittedName>
</protein>
<evidence type="ECO:0000313" key="4">
    <source>
        <dbReference type="EMBL" id="KAA0196018.1"/>
    </source>
</evidence>
<evidence type="ECO:0000259" key="3">
    <source>
        <dbReference type="PROSITE" id="PS50004"/>
    </source>
</evidence>
<dbReference type="GO" id="GO:0005509">
    <property type="term" value="F:calcium ion binding"/>
    <property type="evidence" value="ECO:0007669"/>
    <property type="project" value="TreeGrafter"/>
</dbReference>
<organism evidence="4 5">
    <name type="scientific">Fasciolopsis buskii</name>
    <dbReference type="NCBI Taxonomy" id="27845"/>
    <lineage>
        <taxon>Eukaryota</taxon>
        <taxon>Metazoa</taxon>
        <taxon>Spiralia</taxon>
        <taxon>Lophotrochozoa</taxon>
        <taxon>Platyhelminthes</taxon>
        <taxon>Trematoda</taxon>
        <taxon>Digenea</taxon>
        <taxon>Plagiorchiida</taxon>
        <taxon>Echinostomata</taxon>
        <taxon>Echinostomatoidea</taxon>
        <taxon>Fasciolidae</taxon>
        <taxon>Fasciolopsis</taxon>
    </lineage>
</organism>
<evidence type="ECO:0000313" key="5">
    <source>
        <dbReference type="Proteomes" id="UP000728185"/>
    </source>
</evidence>
<dbReference type="Pfam" id="PF00168">
    <property type="entry name" value="C2"/>
    <property type="match status" value="1"/>
</dbReference>
<evidence type="ECO:0000256" key="2">
    <source>
        <dbReference type="ARBA" id="ARBA00022837"/>
    </source>
</evidence>
<proteinExistence type="predicted"/>
<dbReference type="Proteomes" id="UP000728185">
    <property type="component" value="Unassembled WGS sequence"/>
</dbReference>
<reference evidence="4" key="1">
    <citation type="submission" date="2019-05" db="EMBL/GenBank/DDBJ databases">
        <title>Annotation for the trematode Fasciolopsis buski.</title>
        <authorList>
            <person name="Choi Y.-J."/>
        </authorList>
    </citation>
    <scope>NUCLEOTIDE SEQUENCE</scope>
    <source>
        <strain evidence="4">HT</strain>
        <tissue evidence="4">Whole worm</tissue>
    </source>
</reference>
<dbReference type="PROSITE" id="PS50004">
    <property type="entry name" value="C2"/>
    <property type="match status" value="1"/>
</dbReference>